<accession>A0A507BWL9</accession>
<feature type="transmembrane region" description="Helical" evidence="9">
    <location>
        <begin position="526"/>
        <end position="546"/>
    </location>
</feature>
<evidence type="ECO:0000256" key="6">
    <source>
        <dbReference type="ARBA" id="ARBA00022927"/>
    </source>
</evidence>
<feature type="transmembrane region" description="Helical" evidence="9">
    <location>
        <begin position="85"/>
        <end position="107"/>
    </location>
</feature>
<keyword evidence="6" id="KW-0653">Protein transport</keyword>
<dbReference type="NCBIfam" id="TIGR00727">
    <property type="entry name" value="ISP4_OPT"/>
    <property type="match status" value="1"/>
</dbReference>
<evidence type="ECO:0000313" key="11">
    <source>
        <dbReference type="Proteomes" id="UP000319731"/>
    </source>
</evidence>
<keyword evidence="5" id="KW-0571">Peptide transport</keyword>
<keyword evidence="7 9" id="KW-1133">Transmembrane helix</keyword>
<dbReference type="PANTHER" id="PTHR22601">
    <property type="entry name" value="ISP4 LIKE PROTEIN"/>
    <property type="match status" value="1"/>
</dbReference>
<dbReference type="GO" id="GO:0016020">
    <property type="term" value="C:membrane"/>
    <property type="evidence" value="ECO:0007669"/>
    <property type="project" value="UniProtKB-SubCell"/>
</dbReference>
<dbReference type="AlphaFoldDB" id="A0A507BWL9"/>
<evidence type="ECO:0000256" key="1">
    <source>
        <dbReference type="ARBA" id="ARBA00004141"/>
    </source>
</evidence>
<evidence type="ECO:0000256" key="8">
    <source>
        <dbReference type="ARBA" id="ARBA00023136"/>
    </source>
</evidence>
<feature type="transmembrane region" description="Helical" evidence="9">
    <location>
        <begin position="188"/>
        <end position="208"/>
    </location>
</feature>
<evidence type="ECO:0000256" key="4">
    <source>
        <dbReference type="ARBA" id="ARBA00022692"/>
    </source>
</evidence>
<dbReference type="Pfam" id="PF03169">
    <property type="entry name" value="OPT"/>
    <property type="match status" value="1"/>
</dbReference>
<dbReference type="EMBL" id="QEAO01000044">
    <property type="protein sequence ID" value="TPX31501.1"/>
    <property type="molecule type" value="Genomic_DNA"/>
</dbReference>
<reference evidence="10 11" key="1">
    <citation type="journal article" date="2019" name="Sci. Rep.">
        <title>Comparative genomics of chytrid fungi reveal insights into the obligate biotrophic and pathogenic lifestyle of Synchytrium endobioticum.</title>
        <authorList>
            <person name="van de Vossenberg B.T.L.H."/>
            <person name="Warris S."/>
            <person name="Nguyen H.D.T."/>
            <person name="van Gent-Pelzer M.P.E."/>
            <person name="Joly D.L."/>
            <person name="van de Geest H.C."/>
            <person name="Bonants P.J.M."/>
            <person name="Smith D.S."/>
            <person name="Levesque C.A."/>
            <person name="van der Lee T.A.J."/>
        </authorList>
    </citation>
    <scope>NUCLEOTIDE SEQUENCE [LARGE SCALE GENOMIC DNA]</scope>
    <source>
        <strain evidence="10 11">JEL517</strain>
    </source>
</reference>
<keyword evidence="11" id="KW-1185">Reference proteome</keyword>
<proteinExistence type="inferred from homology"/>
<dbReference type="Proteomes" id="UP000319731">
    <property type="component" value="Unassembled WGS sequence"/>
</dbReference>
<dbReference type="GO" id="GO:0035673">
    <property type="term" value="F:oligopeptide transmembrane transporter activity"/>
    <property type="evidence" value="ECO:0007669"/>
    <property type="project" value="InterPro"/>
</dbReference>
<protein>
    <recommendedName>
        <fullName evidence="12">OPT family small oligopeptide transporter</fullName>
    </recommendedName>
</protein>
<evidence type="ECO:0008006" key="12">
    <source>
        <dbReference type="Google" id="ProtNLM"/>
    </source>
</evidence>
<evidence type="ECO:0000256" key="9">
    <source>
        <dbReference type="SAM" id="Phobius"/>
    </source>
</evidence>
<dbReference type="GO" id="GO:0015031">
    <property type="term" value="P:protein transport"/>
    <property type="evidence" value="ECO:0007669"/>
    <property type="project" value="UniProtKB-KW"/>
</dbReference>
<name>A0A507BWL9_9FUNG</name>
<keyword evidence="8 9" id="KW-0472">Membrane</keyword>
<dbReference type="NCBIfam" id="TIGR00728">
    <property type="entry name" value="OPT_sfam"/>
    <property type="match status" value="1"/>
</dbReference>
<feature type="transmembrane region" description="Helical" evidence="9">
    <location>
        <begin position="246"/>
        <end position="268"/>
    </location>
</feature>
<dbReference type="RefSeq" id="XP_031022921.1">
    <property type="nucleotide sequence ID" value="XM_031171125.1"/>
</dbReference>
<feature type="transmembrane region" description="Helical" evidence="9">
    <location>
        <begin position="649"/>
        <end position="667"/>
    </location>
</feature>
<keyword evidence="3" id="KW-0813">Transport</keyword>
<keyword evidence="4 9" id="KW-0812">Transmembrane</keyword>
<feature type="transmembrane region" description="Helical" evidence="9">
    <location>
        <begin position="466"/>
        <end position="488"/>
    </location>
</feature>
<evidence type="ECO:0000256" key="7">
    <source>
        <dbReference type="ARBA" id="ARBA00022989"/>
    </source>
</evidence>
<feature type="transmembrane region" description="Helical" evidence="9">
    <location>
        <begin position="726"/>
        <end position="747"/>
    </location>
</feature>
<comment type="caution">
    <text evidence="10">The sequence shown here is derived from an EMBL/GenBank/DDBJ whole genome shotgun (WGS) entry which is preliminary data.</text>
</comment>
<feature type="transmembrane region" description="Helical" evidence="9">
    <location>
        <begin position="114"/>
        <end position="133"/>
    </location>
</feature>
<comment type="subcellular location">
    <subcellularLocation>
        <location evidence="1">Membrane</location>
        <topology evidence="1">Multi-pass membrane protein</topology>
    </subcellularLocation>
</comment>
<gene>
    <name evidence="10" type="ORF">SmJEL517_g05198</name>
</gene>
<evidence type="ECO:0000256" key="3">
    <source>
        <dbReference type="ARBA" id="ARBA00022448"/>
    </source>
</evidence>
<feature type="transmembrane region" description="Helical" evidence="9">
    <location>
        <begin position="576"/>
        <end position="595"/>
    </location>
</feature>
<evidence type="ECO:0000256" key="2">
    <source>
        <dbReference type="ARBA" id="ARBA00008807"/>
    </source>
</evidence>
<evidence type="ECO:0000313" key="10">
    <source>
        <dbReference type="EMBL" id="TPX31501.1"/>
    </source>
</evidence>
<feature type="transmembrane region" description="Helical" evidence="9">
    <location>
        <begin position="674"/>
        <end position="692"/>
    </location>
</feature>
<dbReference type="InterPro" id="IPR004813">
    <property type="entry name" value="OPT"/>
</dbReference>
<feature type="transmembrane region" description="Helical" evidence="9">
    <location>
        <begin position="494"/>
        <end position="514"/>
    </location>
</feature>
<comment type="similarity">
    <text evidence="2">Belongs to the oligopeptide OPT transporter family.</text>
</comment>
<feature type="transmembrane region" description="Helical" evidence="9">
    <location>
        <begin position="321"/>
        <end position="343"/>
    </location>
</feature>
<sequence length="775" mass="86417">MANGSFSGAQYHELEDLSAKRLASDGLDVRDDGHQLETDVDFEVKEPLLEENVIDEEEELTNSPVPEVAAVVPIYDDPSLPVMTFRYWVLSTLFTIIGSATGVFYFFRSSAITLSLFFVILLSYPLGVFMHQAMPTHAFYNPGPFNVKEHTLIVVTASCAIQVAYAIDIVSVQILFYHQDVGWIASLLLLWTTQCLGYGLAGLLRRWLVYPSHAYWPASLPLVTVITSMHSASSENNTLMKTRLRFFTKVAVLVAIWQLVPGFIAPTLSSVALMCLFGGGPTETISKIAAQVGSGFLGGGFFALSLDWNYAGVLSPLVTPFWSLLNVLAGVIGHVWILTPFIFNYTNLWNAKLFLEAGLMYSVSTFAYNGSAPAGQQLTPYNVSRVLNHTTLTLDIDAYNAYSPLKLSPYWALVYGFSFAALTATLMHVYLFYGKEITEGVSSTVKQRNRDVHVRMMSIYPEVPNWVYMTVLAAMTVLSIIVIEVWNVQLQLKWWGLLLAIAMACLFVLPVGLIQAISNYQIGINVVTEFLIGLILPGQPVANIVFKTYGYMAMSQALNLVSDLKWGLYMKIPPRMMFIGQFYGTILGSVVNYVVMKALFASVPAIQASADGHGTEQNWNPRSSRVFYSASLIWGLIAPAKFFGGEYSVLFLFFLIGLLVPVLLHWLHRRYPKLGLNYIVTPIIFQATGNAGQNGANTQTTGLIISIFFMYWIRTRHPRWFGIYNYSLSAALDCGAFAATIFIYLVFTVRNVRFGTWVLNPEPSYWSSAEYIDRK</sequence>
<feature type="transmembrane region" description="Helical" evidence="9">
    <location>
        <begin position="288"/>
        <end position="309"/>
    </location>
</feature>
<dbReference type="GeneID" id="42006422"/>
<organism evidence="10 11">
    <name type="scientific">Synchytrium microbalum</name>
    <dbReference type="NCBI Taxonomy" id="1806994"/>
    <lineage>
        <taxon>Eukaryota</taxon>
        <taxon>Fungi</taxon>
        <taxon>Fungi incertae sedis</taxon>
        <taxon>Chytridiomycota</taxon>
        <taxon>Chytridiomycota incertae sedis</taxon>
        <taxon>Chytridiomycetes</taxon>
        <taxon>Synchytriales</taxon>
        <taxon>Synchytriaceae</taxon>
        <taxon>Synchytrium</taxon>
    </lineage>
</organism>
<feature type="transmembrane region" description="Helical" evidence="9">
    <location>
        <begin position="410"/>
        <end position="433"/>
    </location>
</feature>
<feature type="transmembrane region" description="Helical" evidence="9">
    <location>
        <begin position="153"/>
        <end position="176"/>
    </location>
</feature>
<evidence type="ECO:0000256" key="5">
    <source>
        <dbReference type="ARBA" id="ARBA00022856"/>
    </source>
</evidence>
<dbReference type="InterPro" id="IPR004648">
    <property type="entry name" value="Oligpept_transpt"/>
</dbReference>
<feature type="transmembrane region" description="Helical" evidence="9">
    <location>
        <begin position="698"/>
        <end position="714"/>
    </location>
</feature>
<dbReference type="OrthoDB" id="9986677at2759"/>